<evidence type="ECO:0000256" key="2">
    <source>
        <dbReference type="ARBA" id="ARBA00022490"/>
    </source>
</evidence>
<comment type="subcellular location">
    <subcellularLocation>
        <location evidence="1">Cytoplasm</location>
        <location evidence="1">Cytoskeleton</location>
    </subcellularLocation>
</comment>
<dbReference type="SUPFAM" id="SSF74924">
    <property type="entry name" value="Cap-Gly domain"/>
    <property type="match status" value="1"/>
</dbReference>
<dbReference type="FunFam" id="2.60.200.20:FF:000002">
    <property type="entry name" value="Kinesin family member 13A"/>
    <property type="match status" value="1"/>
</dbReference>
<dbReference type="InterPro" id="IPR022164">
    <property type="entry name" value="Kinesin-like"/>
</dbReference>
<evidence type="ECO:0000256" key="7">
    <source>
        <dbReference type="ARBA" id="ARBA00023175"/>
    </source>
</evidence>
<dbReference type="Proteomes" id="UP000515154">
    <property type="component" value="Linkage group LG4"/>
</dbReference>
<dbReference type="InterPro" id="IPR019821">
    <property type="entry name" value="Kinesin_motor_CS"/>
</dbReference>
<keyword evidence="7 9" id="KW-0505">Motor protein</keyword>
<evidence type="ECO:0000256" key="9">
    <source>
        <dbReference type="PROSITE-ProRule" id="PRU00283"/>
    </source>
</evidence>
<dbReference type="InterPro" id="IPR001752">
    <property type="entry name" value="Kinesin_motor_dom"/>
</dbReference>
<dbReference type="SUPFAM" id="SSF49879">
    <property type="entry name" value="SMAD/FHA domain"/>
    <property type="match status" value="1"/>
</dbReference>
<feature type="coiled-coil region" evidence="10">
    <location>
        <begin position="397"/>
        <end position="439"/>
    </location>
</feature>
<dbReference type="InterPro" id="IPR000938">
    <property type="entry name" value="CAP-Gly_domain"/>
</dbReference>
<feature type="region of interest" description="Disordered" evidence="11">
    <location>
        <begin position="1558"/>
        <end position="1578"/>
    </location>
</feature>
<dbReference type="Gene3D" id="3.40.850.10">
    <property type="entry name" value="Kinesin motor domain"/>
    <property type="match status" value="1"/>
</dbReference>
<evidence type="ECO:0000313" key="14">
    <source>
        <dbReference type="Proteomes" id="UP000515154"/>
    </source>
</evidence>
<feature type="compositionally biased region" description="Polar residues" evidence="11">
    <location>
        <begin position="2228"/>
        <end position="2247"/>
    </location>
</feature>
<feature type="coiled-coil region" evidence="10">
    <location>
        <begin position="620"/>
        <end position="648"/>
    </location>
</feature>
<feature type="compositionally biased region" description="Polar residues" evidence="11">
    <location>
        <begin position="811"/>
        <end position="828"/>
    </location>
</feature>
<dbReference type="SMART" id="SM00240">
    <property type="entry name" value="FHA"/>
    <property type="match status" value="1"/>
</dbReference>
<evidence type="ECO:0000256" key="3">
    <source>
        <dbReference type="ARBA" id="ARBA00022701"/>
    </source>
</evidence>
<dbReference type="GO" id="GO:0008017">
    <property type="term" value="F:microtubule binding"/>
    <property type="evidence" value="ECO:0007669"/>
    <property type="project" value="InterPro"/>
</dbReference>
<proteinExistence type="inferred from homology"/>
<dbReference type="RefSeq" id="XP_036358331.1">
    <property type="nucleotide sequence ID" value="XM_036502438.1"/>
</dbReference>
<dbReference type="PROSITE" id="PS00845">
    <property type="entry name" value="CAP_GLY_1"/>
    <property type="match status" value="1"/>
</dbReference>
<keyword evidence="14" id="KW-1185">Reference proteome</keyword>
<evidence type="ECO:0000256" key="10">
    <source>
        <dbReference type="SAM" id="Coils"/>
    </source>
</evidence>
<dbReference type="PROSITE" id="PS00411">
    <property type="entry name" value="KINESIN_MOTOR_1"/>
    <property type="match status" value="1"/>
</dbReference>
<dbReference type="InterPro" id="IPR036859">
    <property type="entry name" value="CAP-Gly_dom_sf"/>
</dbReference>
<dbReference type="InterPro" id="IPR036961">
    <property type="entry name" value="Kinesin_motor_dom_sf"/>
</dbReference>
<evidence type="ECO:0000256" key="4">
    <source>
        <dbReference type="ARBA" id="ARBA00022741"/>
    </source>
</evidence>
<keyword evidence="4 9" id="KW-0547">Nucleotide-binding</keyword>
<dbReference type="InterPro" id="IPR022140">
    <property type="entry name" value="Kinesin-like_KIF1-typ"/>
</dbReference>
<evidence type="ECO:0000256" key="5">
    <source>
        <dbReference type="ARBA" id="ARBA00022840"/>
    </source>
</evidence>
<feature type="region of interest" description="Disordered" evidence="11">
    <location>
        <begin position="1860"/>
        <end position="1918"/>
    </location>
</feature>
<dbReference type="Gene3D" id="2.30.30.190">
    <property type="entry name" value="CAP Gly-rich-like domain"/>
    <property type="match status" value="1"/>
</dbReference>
<organism evidence="14 15">
    <name type="scientific">Octopus sinensis</name>
    <name type="common">East Asian common octopus</name>
    <dbReference type="NCBI Taxonomy" id="2607531"/>
    <lineage>
        <taxon>Eukaryota</taxon>
        <taxon>Metazoa</taxon>
        <taxon>Spiralia</taxon>
        <taxon>Lophotrochozoa</taxon>
        <taxon>Mollusca</taxon>
        <taxon>Cephalopoda</taxon>
        <taxon>Coleoidea</taxon>
        <taxon>Octopodiformes</taxon>
        <taxon>Octopoda</taxon>
        <taxon>Incirrata</taxon>
        <taxon>Octopodidae</taxon>
        <taxon>Octopus</taxon>
    </lineage>
</organism>
<dbReference type="PROSITE" id="PS50067">
    <property type="entry name" value="KINESIN_MOTOR_2"/>
    <property type="match status" value="1"/>
</dbReference>
<dbReference type="SUPFAM" id="SSF52540">
    <property type="entry name" value="P-loop containing nucleoside triphosphate hydrolases"/>
    <property type="match status" value="1"/>
</dbReference>
<dbReference type="Pfam" id="PF12473">
    <property type="entry name" value="DUF3694"/>
    <property type="match status" value="2"/>
</dbReference>
<evidence type="ECO:0000259" key="13">
    <source>
        <dbReference type="PROSITE" id="PS50245"/>
    </source>
</evidence>
<evidence type="ECO:0000259" key="12">
    <source>
        <dbReference type="PROSITE" id="PS50067"/>
    </source>
</evidence>
<feature type="compositionally biased region" description="Polar residues" evidence="11">
    <location>
        <begin position="1952"/>
        <end position="1976"/>
    </location>
</feature>
<feature type="region of interest" description="Disordered" evidence="11">
    <location>
        <begin position="811"/>
        <end position="838"/>
    </location>
</feature>
<dbReference type="Pfam" id="PF01302">
    <property type="entry name" value="CAP_GLY"/>
    <property type="match status" value="1"/>
</dbReference>
<dbReference type="KEGG" id="osn:115211116"/>
<dbReference type="Pfam" id="PF12423">
    <property type="entry name" value="KIF1B"/>
    <property type="match status" value="1"/>
</dbReference>
<dbReference type="PANTHER" id="PTHR47117">
    <property type="entry name" value="STAR-RELATED LIPID TRANSFER PROTEIN 9"/>
    <property type="match status" value="1"/>
</dbReference>
<evidence type="ECO:0000313" key="15">
    <source>
        <dbReference type="RefSeq" id="XP_036358331.1"/>
    </source>
</evidence>
<dbReference type="GO" id="GO:0005874">
    <property type="term" value="C:microtubule"/>
    <property type="evidence" value="ECO:0007669"/>
    <property type="project" value="UniProtKB-KW"/>
</dbReference>
<dbReference type="CDD" id="cd01365">
    <property type="entry name" value="KISc_KIF1A_KIF1B"/>
    <property type="match status" value="1"/>
</dbReference>
<sequence>MATDKVKVAVRVRPMNRREVDLAAKCIVNMDTTQTVLFHPKDRNEDKEQTPDKRYDIDFSIQAVPKVRSPSQDIGESGGRKAPKTFAFDHCFWSMDEKDPKFVCQAKVFECLGRDILKLAYEGYNGCIFAYGQTGSGKSYTMMGTADEKGIIPRLCDALFEKIATNDDPDLTYKVEVSYMEIYNEKVHDLLDPKGGKQNLRVREHNILGPYVDGLSTLVVSSFEDIDNLMNEGNKSRTVAATNMNSESSRSHAVFNIIVTQTLVDSGSMVKGEKVSKLSLVDLAGSERAQKTGAVGERLKEGSNINKSLTTLGLVISALADQAAGKNKNKFVPYRDSVLTWLLKDNLGGNSKTVMVATVSPAADNYEETLSTLRYADRAKRIINHAVVNEDPNARIIRELREEVVVLRNQLSEAQSMKAPDLKDRLEESEKLIKEMTKTWEEKLAETEKIHQERHKALENMGISVQTSGIKVEQSRFYLVNLNADPSLNELLVYYLKEHTLVGRTDAAVQQDIHLSGLGIMPEHCIVDFEGNDVYLTPLEGARTCVNGSVIHQKTKVRNGDRILWGNNHFFRINLPRPNNTLPPLVSEPEQHIDYDFAQQELMMKELSNDPIQEAICAIEKQYEEDKQEALERQKQMYERQMQMLRSQLVSPSTPSFPFPSFDLNRMTPGNSTQSSIQRKYQQWAQERCLSPRHDIVKEKLFKQSLAKLREEVIKANTLVREANDLAQEMGRQTEFHVTLQIPAANLSPNRRRGAFVSEPAILVKRKYHNSQIWSMEKFENKIIDMRELYDENKTLAHPLMVLEESDDYSKCNQTKSSTHSVESQASKDGNAPKGDPFYESQENHNLIGVANVFLECLFYDVKLDYHVPIISQQGEIAGKLHVEISKLGGSLIDKYSDVSSEGSDYEPKRSSLPFDSFDEDSNLAIGAPLYVRISIREARGLPAALSNFVFCQYSFWGQLEPIVVAPLVNPEYCDPDREDGATVTFSHTKDFKVCVTEEFIEHASEGALSIEVWGHRSPGFSNNNTWDPDNRQARSRSLLDRWNEVMRKIEFWVEVHELNEQGEYTPVEVVPKPEVPSAGVFQLRQGHSRRVMVRVKPVANSGTLPLICESIVSISIGCICVRSKLQKGLDSYQEEDLNLLGERWSDALMRRKAYLAEQFQKLINKQDKNEAEVDRETSLVEQWIGLTEERNAVLVPAAGSGIPGAPADSETLPDMEQHVPVLFLDLNADDMSTPSAKEGLQAAGINSILPKEHGAKFYSLPIIKTYGEKDICAIASWDSSIHDSQYLNRVTPSNERVYLILKAIVRLSHPASMELVLRKRLCINIYKKQGLTSITDKLKKRITRSDLFLGSGVTYEVVSNIPKASEDLENMETLAQMAASQNETNAADGETYIEKYIKGVSAVESILTLDRLRQEVAVKELLSASGRSLRKTTSVPNIHQAMVSSPPRIDDQLRADSIQDLSFQELYTSSSSHKSGNSSYAGESMMRKRAFSEVGANIANAAKEGGLLTRRRSVGLARPNFLNLRSNTQSNTAKRTFKLLSHFFHHDALLGQLGQWISKPPEPTPKSTISPHASKAVKPLRTLQEEQQQRERKPLLQQDTEEDFDEDFDMAHKHSIFNKDPNSVDSDDFQEFESYQSQHSSPFAEKFVAQRPTTISHSVTADSLMEIQTKSFTPSMTSSGYGSQAVSTLTLSSEDSVSIRSINLDEASAEGKNSPPKTFPTPLSDQGLESIPDKAPMKSFSLDSIADQAVSAARLADLINGNIVSDNNEQDESDFSYMLNQSNDFSDTLQSTVDNHRSSKSTLMDLDSSSVNETTMNPASHPCQDQDQEYSFKEEDYNSQVLANATKNLNLSSNFNDTSEMLHSRRSPLEGSNSLHDMDYEMSSPQGQSTPLKKTQSVDDNELDSSTSLSHSCDWGDSYNETTEDDLNKICNTLHNMDTDNKQCKQAAAKGNSNQPVNRKLLTDSSTNINSNMTDNPKKSTSKSESKSYSANSLERKNNSDKRTVEGHLKRNLSHGSAHKRRPVSCSLPSGSEITTSCSMKDLSYQNMNMSTSNETLSGGEDSMSLCSFGSRADLDRLHEGPLPTWIQQGEGVIVTSSKGYSKPGVVQFIGTVHFASGIWIGVELDNPEGKNDGSVNGSRYFKCRSKHGIFVRHDKLIWDKRRRSTKKNQSGLSSYHASNRRSLGSLTAVTGSIPLSRSSSNLSAAAVAVSVGTGNGTTSSSLPSTAGTSPSSFMRPTSASSAKRK</sequence>
<dbReference type="GO" id="GO:0005524">
    <property type="term" value="F:ATP binding"/>
    <property type="evidence" value="ECO:0007669"/>
    <property type="project" value="UniProtKB-UniRule"/>
</dbReference>
<feature type="compositionally biased region" description="Basic residues" evidence="11">
    <location>
        <begin position="2011"/>
        <end position="2024"/>
    </location>
</feature>
<feature type="compositionally biased region" description="Low complexity" evidence="11">
    <location>
        <begin position="2215"/>
        <end position="2227"/>
    </location>
</feature>
<dbReference type="PROSITE" id="PS50245">
    <property type="entry name" value="CAP_GLY_2"/>
    <property type="match status" value="1"/>
</dbReference>
<feature type="compositionally biased region" description="Polar residues" evidence="11">
    <location>
        <begin position="1884"/>
        <end position="1896"/>
    </location>
</feature>
<dbReference type="GO" id="GO:0007018">
    <property type="term" value="P:microtubule-based movement"/>
    <property type="evidence" value="ECO:0007669"/>
    <property type="project" value="InterPro"/>
</dbReference>
<dbReference type="SMART" id="SM00129">
    <property type="entry name" value="KISc"/>
    <property type="match status" value="1"/>
</dbReference>
<evidence type="ECO:0000256" key="11">
    <source>
        <dbReference type="SAM" id="MobiDB-lite"/>
    </source>
</evidence>
<dbReference type="InterPro" id="IPR032405">
    <property type="entry name" value="Kinesin_assoc"/>
</dbReference>
<evidence type="ECO:0000256" key="1">
    <source>
        <dbReference type="ARBA" id="ARBA00004245"/>
    </source>
</evidence>
<keyword evidence="6 10" id="KW-0175">Coiled coil</keyword>
<dbReference type="Pfam" id="PF00498">
    <property type="entry name" value="FHA"/>
    <property type="match status" value="1"/>
</dbReference>
<dbReference type="SMART" id="SM01052">
    <property type="entry name" value="CAP_GLY"/>
    <property type="match status" value="1"/>
</dbReference>
<name>A0A7E6ERN9_9MOLL</name>
<accession>A0A7E6ERN9</accession>
<dbReference type="PRINTS" id="PR00380">
    <property type="entry name" value="KINESINHEAVY"/>
</dbReference>
<reference evidence="15" key="1">
    <citation type="submission" date="2025-08" db="UniProtKB">
        <authorList>
            <consortium name="RefSeq"/>
        </authorList>
    </citation>
    <scope>IDENTIFICATION</scope>
</reference>
<keyword evidence="3" id="KW-0493">Microtubule</keyword>
<evidence type="ECO:0000256" key="8">
    <source>
        <dbReference type="ARBA" id="ARBA00023212"/>
    </source>
</evidence>
<feature type="binding site" evidence="9">
    <location>
        <begin position="132"/>
        <end position="139"/>
    </location>
    <ligand>
        <name>ATP</name>
        <dbReference type="ChEBI" id="CHEBI:30616"/>
    </ligand>
</feature>
<dbReference type="Gene3D" id="2.60.200.20">
    <property type="match status" value="1"/>
</dbReference>
<keyword evidence="8" id="KW-0206">Cytoskeleton</keyword>
<dbReference type="InterPro" id="IPR027417">
    <property type="entry name" value="P-loop_NTPase"/>
</dbReference>
<feature type="compositionally biased region" description="Basic and acidic residues" evidence="11">
    <location>
        <begin position="1977"/>
        <end position="1987"/>
    </location>
</feature>
<protein>
    <submittedName>
        <fullName evidence="15">Kinesin-like protein KIF13A isoform X1</fullName>
    </submittedName>
</protein>
<feature type="region of interest" description="Disordered" evidence="11">
    <location>
        <begin position="1946"/>
        <end position="2032"/>
    </location>
</feature>
<dbReference type="Pfam" id="PF00225">
    <property type="entry name" value="Kinesin"/>
    <property type="match status" value="1"/>
</dbReference>
<dbReference type="Gene3D" id="6.10.250.2520">
    <property type="match status" value="1"/>
</dbReference>
<feature type="compositionally biased region" description="Basic and acidic residues" evidence="11">
    <location>
        <begin position="1995"/>
        <end position="2010"/>
    </location>
</feature>
<feature type="region of interest" description="Disordered" evidence="11">
    <location>
        <begin position="2215"/>
        <end position="2247"/>
    </location>
</feature>
<keyword evidence="2" id="KW-0963">Cytoplasm</keyword>
<evidence type="ECO:0000256" key="6">
    <source>
        <dbReference type="ARBA" id="ARBA00023054"/>
    </source>
</evidence>
<dbReference type="InterPro" id="IPR000253">
    <property type="entry name" value="FHA_dom"/>
</dbReference>
<dbReference type="Pfam" id="PF16183">
    <property type="entry name" value="Kinesin_assoc"/>
    <property type="match status" value="1"/>
</dbReference>
<gene>
    <name evidence="15" type="primary">LOC115211116</name>
</gene>
<feature type="domain" description="CAP-Gly" evidence="13">
    <location>
        <begin position="2112"/>
        <end position="2154"/>
    </location>
</feature>
<dbReference type="GO" id="GO:0003777">
    <property type="term" value="F:microtubule motor activity"/>
    <property type="evidence" value="ECO:0007669"/>
    <property type="project" value="InterPro"/>
</dbReference>
<dbReference type="CDD" id="cd22706">
    <property type="entry name" value="FHA_KIF13"/>
    <property type="match status" value="1"/>
</dbReference>
<keyword evidence="5 9" id="KW-0067">ATP-binding</keyword>
<comment type="similarity">
    <text evidence="9">Belongs to the TRAFAC class myosin-kinesin ATPase superfamily. Kinesin family.</text>
</comment>
<dbReference type="InterPro" id="IPR008984">
    <property type="entry name" value="SMAD_FHA_dom_sf"/>
</dbReference>
<feature type="domain" description="Kinesin motor" evidence="12">
    <location>
        <begin position="5"/>
        <end position="382"/>
    </location>
</feature>